<keyword evidence="1" id="KW-1133">Transmembrane helix</keyword>
<feature type="transmembrane region" description="Helical" evidence="1">
    <location>
        <begin position="61"/>
        <end position="78"/>
    </location>
</feature>
<feature type="transmembrane region" description="Helical" evidence="1">
    <location>
        <begin position="36"/>
        <end position="55"/>
    </location>
</feature>
<dbReference type="InterPro" id="IPR032111">
    <property type="entry name" value="Clostridium_phage_holin"/>
</dbReference>
<name>A0ABR6TMD8_9FIRM</name>
<gene>
    <name evidence="2" type="ORF">HLB29_07800</name>
</gene>
<protein>
    <recommendedName>
        <fullName evidence="4">Holin</fullName>
    </recommendedName>
</protein>
<accession>A0ABR6TMD8</accession>
<evidence type="ECO:0000313" key="3">
    <source>
        <dbReference type="Proteomes" id="UP000713904"/>
    </source>
</evidence>
<evidence type="ECO:0000313" key="2">
    <source>
        <dbReference type="EMBL" id="MBC2576591.1"/>
    </source>
</evidence>
<keyword evidence="1" id="KW-0472">Membrane</keyword>
<keyword evidence="3" id="KW-1185">Reference proteome</keyword>
<proteinExistence type="predicted"/>
<dbReference type="Proteomes" id="UP000713904">
    <property type="component" value="Unassembled WGS sequence"/>
</dbReference>
<dbReference type="RefSeq" id="WP_185624611.1">
    <property type="nucleotide sequence ID" value="NZ_JABGBW010000007.1"/>
</dbReference>
<evidence type="ECO:0000256" key="1">
    <source>
        <dbReference type="SAM" id="Phobius"/>
    </source>
</evidence>
<sequence>MEFNLLHYINESMIVLVPVLYVIGMMLKGSRFKDELIPWVLMFTSIIFCLALSGISVQSVIQGVLIAGTTVLGNQLYIQTFKR</sequence>
<keyword evidence="1" id="KW-0812">Transmembrane</keyword>
<comment type="caution">
    <text evidence="2">The sequence shown here is derived from an EMBL/GenBank/DDBJ whole genome shotgun (WGS) entry which is preliminary data.</text>
</comment>
<evidence type="ECO:0008006" key="4">
    <source>
        <dbReference type="Google" id="ProtNLM"/>
    </source>
</evidence>
<dbReference type="Pfam" id="PF16079">
    <property type="entry name" value="Phage_holin_5_2"/>
    <property type="match status" value="1"/>
</dbReference>
<organism evidence="2 3">
    <name type="scientific">Peptostreptococcus canis</name>
    <dbReference type="NCBI Taxonomy" id="1159213"/>
    <lineage>
        <taxon>Bacteria</taxon>
        <taxon>Bacillati</taxon>
        <taxon>Bacillota</taxon>
        <taxon>Clostridia</taxon>
        <taxon>Peptostreptococcales</taxon>
        <taxon>Peptostreptococcaceae</taxon>
        <taxon>Peptostreptococcus</taxon>
    </lineage>
</organism>
<reference evidence="2 3" key="1">
    <citation type="submission" date="2020-05" db="EMBL/GenBank/DDBJ databases">
        <title>Draft genome of xy-202 and genomic insight in genome of the genus Peptostreptococcus.</title>
        <authorList>
            <person name="Zhang Z."/>
        </authorList>
    </citation>
    <scope>NUCLEOTIDE SEQUENCE [LARGE SCALE GENOMIC DNA]</scope>
    <source>
        <strain evidence="2 3">DSM 27025</strain>
    </source>
</reference>
<feature type="transmembrane region" description="Helical" evidence="1">
    <location>
        <begin position="6"/>
        <end position="24"/>
    </location>
</feature>
<dbReference type="EMBL" id="JABGBW010000007">
    <property type="protein sequence ID" value="MBC2576591.1"/>
    <property type="molecule type" value="Genomic_DNA"/>
</dbReference>